<comment type="caution">
    <text evidence="4">The sequence shown here is derived from an EMBL/GenBank/DDBJ whole genome shotgun (WGS) entry which is preliminary data.</text>
</comment>
<evidence type="ECO:0000259" key="2">
    <source>
        <dbReference type="Pfam" id="PF13952"/>
    </source>
</evidence>
<dbReference type="PANTHER" id="PTHR48258:SF15">
    <property type="entry name" value="OS02G0543900 PROTEIN"/>
    <property type="match status" value="1"/>
</dbReference>
<dbReference type="Pfam" id="PF13960">
    <property type="entry name" value="DUF4218"/>
    <property type="match status" value="1"/>
</dbReference>
<feature type="domain" description="DUF4216" evidence="2">
    <location>
        <begin position="208"/>
        <end position="286"/>
    </location>
</feature>
<evidence type="ECO:0000256" key="1">
    <source>
        <dbReference type="SAM" id="MobiDB-lite"/>
    </source>
</evidence>
<gene>
    <name evidence="4" type="ORF">MKW98_015009</name>
</gene>
<proteinExistence type="predicted"/>
<evidence type="ECO:0008006" key="6">
    <source>
        <dbReference type="Google" id="ProtNLM"/>
    </source>
</evidence>
<accession>A0AAD4S7P6</accession>
<sequence length="394" mass="44741">YFYTMKKYVRNKAHPEGSIAEGYLADECVTFLSRYLKDIESRTNKPPRYVDDTPIGKSVRFDLTGDQKKKMHDYILSNDNDVAPYIAQHKTTLAMMHPRLSDLERLLKQKYEFADWFKNHIRLLVKSKVSIAEGLDLLVEGPFSTARKFTGYTTQGYNFKVVSKENGAKTQNSGVVVNSTTPSFRSGAAQNPSNDTERTYYGVLTKIIELTYRQGHSYVLFECNWANVVNTSGRTMTPGLKTDSLGFTLVNFNHLLGTQREEPYVLASQCRQIFYAQDPVEPEWDVFVRNKPRDIFDMGDDNPDQLLDNLPFGNEVNNEEDDSIGVINDGTGVIVYAPTRNGSGEQIWVEEEEEEEEDADKEVESEEEEFVDGFSKDENDGSDVEFDSGSDDDS</sequence>
<feature type="compositionally biased region" description="Acidic residues" evidence="1">
    <location>
        <begin position="348"/>
        <end position="371"/>
    </location>
</feature>
<reference evidence="4" key="1">
    <citation type="submission" date="2022-04" db="EMBL/GenBank/DDBJ databases">
        <title>A functionally conserved STORR gene fusion in Papaver species that diverged 16.8 million years ago.</title>
        <authorList>
            <person name="Catania T."/>
        </authorList>
    </citation>
    <scope>NUCLEOTIDE SEQUENCE</scope>
    <source>
        <strain evidence="4">S-188037</strain>
    </source>
</reference>
<name>A0AAD4S7P6_9MAGN</name>
<evidence type="ECO:0000259" key="3">
    <source>
        <dbReference type="Pfam" id="PF13960"/>
    </source>
</evidence>
<evidence type="ECO:0000313" key="5">
    <source>
        <dbReference type="Proteomes" id="UP001202328"/>
    </source>
</evidence>
<dbReference type="AlphaFoldDB" id="A0AAD4S7P6"/>
<organism evidence="4 5">
    <name type="scientific">Papaver atlanticum</name>
    <dbReference type="NCBI Taxonomy" id="357466"/>
    <lineage>
        <taxon>Eukaryota</taxon>
        <taxon>Viridiplantae</taxon>
        <taxon>Streptophyta</taxon>
        <taxon>Embryophyta</taxon>
        <taxon>Tracheophyta</taxon>
        <taxon>Spermatophyta</taxon>
        <taxon>Magnoliopsida</taxon>
        <taxon>Ranunculales</taxon>
        <taxon>Papaveraceae</taxon>
        <taxon>Papaveroideae</taxon>
        <taxon>Papaver</taxon>
    </lineage>
</organism>
<protein>
    <recommendedName>
        <fullName evidence="6">DUF4218 domain-containing protein</fullName>
    </recommendedName>
</protein>
<dbReference type="EMBL" id="JAJJMB010013076">
    <property type="protein sequence ID" value="KAI3871109.1"/>
    <property type="molecule type" value="Genomic_DNA"/>
</dbReference>
<keyword evidence="5" id="KW-1185">Reference proteome</keyword>
<dbReference type="InterPro" id="IPR025452">
    <property type="entry name" value="DUF4218"/>
</dbReference>
<dbReference type="PANTHER" id="PTHR48258">
    <property type="entry name" value="DUF4218 DOMAIN-CONTAINING PROTEIN-RELATED"/>
    <property type="match status" value="1"/>
</dbReference>
<evidence type="ECO:0000313" key="4">
    <source>
        <dbReference type="EMBL" id="KAI3871109.1"/>
    </source>
</evidence>
<feature type="non-terminal residue" evidence="4">
    <location>
        <position position="1"/>
    </location>
</feature>
<dbReference type="Proteomes" id="UP001202328">
    <property type="component" value="Unassembled WGS sequence"/>
</dbReference>
<feature type="domain" description="DUF4218" evidence="3">
    <location>
        <begin position="2"/>
        <end position="48"/>
    </location>
</feature>
<feature type="compositionally biased region" description="Acidic residues" evidence="1">
    <location>
        <begin position="380"/>
        <end position="394"/>
    </location>
</feature>
<feature type="region of interest" description="Disordered" evidence="1">
    <location>
        <begin position="344"/>
        <end position="394"/>
    </location>
</feature>
<dbReference type="InterPro" id="IPR025312">
    <property type="entry name" value="DUF4216"/>
</dbReference>
<dbReference type="Pfam" id="PF13952">
    <property type="entry name" value="DUF4216"/>
    <property type="match status" value="1"/>
</dbReference>
<feature type="region of interest" description="Disordered" evidence="1">
    <location>
        <begin position="172"/>
        <end position="193"/>
    </location>
</feature>